<proteinExistence type="predicted"/>
<comment type="caution">
    <text evidence="1">The sequence shown here is derived from an EMBL/GenBank/DDBJ whole genome shotgun (WGS) entry which is preliminary data.</text>
</comment>
<protein>
    <submittedName>
        <fullName evidence="1">Uncharacterized protein</fullName>
    </submittedName>
</protein>
<reference evidence="1" key="2">
    <citation type="submission" date="2020-11" db="EMBL/GenBank/DDBJ databases">
        <authorList>
            <person name="McCartney M.A."/>
            <person name="Auch B."/>
            <person name="Kono T."/>
            <person name="Mallez S."/>
            <person name="Becker A."/>
            <person name="Gohl D.M."/>
            <person name="Silverstein K.A.T."/>
            <person name="Koren S."/>
            <person name="Bechman K.B."/>
            <person name="Herman A."/>
            <person name="Abrahante J.E."/>
            <person name="Garbe J."/>
        </authorList>
    </citation>
    <scope>NUCLEOTIDE SEQUENCE</scope>
    <source>
        <strain evidence="1">Duluth1</strain>
        <tissue evidence="1">Whole animal</tissue>
    </source>
</reference>
<sequence>MTCFSSRQIRHSRLEMMFGYREHQEKTNVTFLTEDRIKHIPKSSNGPFSLSMVQKSVEVRVAPNIEDVVFKLKETFDILKAKPYQLLARPRRSPSLSPPRQALNIYLM</sequence>
<keyword evidence="2" id="KW-1185">Reference proteome</keyword>
<accession>A0A9D4D653</accession>
<name>A0A9D4D653_DREPO</name>
<dbReference type="AlphaFoldDB" id="A0A9D4D653"/>
<dbReference type="Proteomes" id="UP000828390">
    <property type="component" value="Unassembled WGS sequence"/>
</dbReference>
<reference evidence="1" key="1">
    <citation type="journal article" date="2019" name="bioRxiv">
        <title>The Genome of the Zebra Mussel, Dreissena polymorpha: A Resource for Invasive Species Research.</title>
        <authorList>
            <person name="McCartney M.A."/>
            <person name="Auch B."/>
            <person name="Kono T."/>
            <person name="Mallez S."/>
            <person name="Zhang Y."/>
            <person name="Obille A."/>
            <person name="Becker A."/>
            <person name="Abrahante J.E."/>
            <person name="Garbe J."/>
            <person name="Badalamenti J.P."/>
            <person name="Herman A."/>
            <person name="Mangelson H."/>
            <person name="Liachko I."/>
            <person name="Sullivan S."/>
            <person name="Sone E.D."/>
            <person name="Koren S."/>
            <person name="Silverstein K.A.T."/>
            <person name="Beckman K.B."/>
            <person name="Gohl D.M."/>
        </authorList>
    </citation>
    <scope>NUCLEOTIDE SEQUENCE</scope>
    <source>
        <strain evidence="1">Duluth1</strain>
        <tissue evidence="1">Whole animal</tissue>
    </source>
</reference>
<evidence type="ECO:0000313" key="2">
    <source>
        <dbReference type="Proteomes" id="UP000828390"/>
    </source>
</evidence>
<gene>
    <name evidence="1" type="ORF">DPMN_046062</name>
</gene>
<dbReference type="EMBL" id="JAIWYP010000011">
    <property type="protein sequence ID" value="KAH3739410.1"/>
    <property type="molecule type" value="Genomic_DNA"/>
</dbReference>
<evidence type="ECO:0000313" key="1">
    <source>
        <dbReference type="EMBL" id="KAH3739410.1"/>
    </source>
</evidence>
<organism evidence="1 2">
    <name type="scientific">Dreissena polymorpha</name>
    <name type="common">Zebra mussel</name>
    <name type="synonym">Mytilus polymorpha</name>
    <dbReference type="NCBI Taxonomy" id="45954"/>
    <lineage>
        <taxon>Eukaryota</taxon>
        <taxon>Metazoa</taxon>
        <taxon>Spiralia</taxon>
        <taxon>Lophotrochozoa</taxon>
        <taxon>Mollusca</taxon>
        <taxon>Bivalvia</taxon>
        <taxon>Autobranchia</taxon>
        <taxon>Heteroconchia</taxon>
        <taxon>Euheterodonta</taxon>
        <taxon>Imparidentia</taxon>
        <taxon>Neoheterodontei</taxon>
        <taxon>Myida</taxon>
        <taxon>Dreissenoidea</taxon>
        <taxon>Dreissenidae</taxon>
        <taxon>Dreissena</taxon>
    </lineage>
</organism>